<dbReference type="OrthoDB" id="5147509at2"/>
<dbReference type="STRING" id="446469.Sked_25450"/>
<evidence type="ECO:0000313" key="3">
    <source>
        <dbReference type="Proteomes" id="UP000000322"/>
    </source>
</evidence>
<feature type="compositionally biased region" description="Basic and acidic residues" evidence="1">
    <location>
        <begin position="7"/>
        <end position="26"/>
    </location>
</feature>
<reference evidence="2 3" key="1">
    <citation type="journal article" date="2009" name="Stand. Genomic Sci.">
        <title>Complete genome sequence of Sanguibacter keddieii type strain (ST-74).</title>
        <authorList>
            <person name="Ivanova N."/>
            <person name="Sikorski J."/>
            <person name="Sims D."/>
            <person name="Brettin T."/>
            <person name="Detter J.C."/>
            <person name="Han C."/>
            <person name="Lapidus A."/>
            <person name="Copeland A."/>
            <person name="Glavina Del Rio T."/>
            <person name="Nolan M."/>
            <person name="Chen F."/>
            <person name="Lucas S."/>
            <person name="Tice H."/>
            <person name="Cheng J.F."/>
            <person name="Bruce D."/>
            <person name="Goodwin L."/>
            <person name="Pitluck S."/>
            <person name="Pati A."/>
            <person name="Mavromatis K."/>
            <person name="Chen A."/>
            <person name="Palaniappan K."/>
            <person name="D'haeseleer P."/>
            <person name="Chain P."/>
            <person name="Bristow J."/>
            <person name="Eisen J.A."/>
            <person name="Markowitz V."/>
            <person name="Hugenholtz P."/>
            <person name="Goker M."/>
            <person name="Pukall R."/>
            <person name="Klenk H.P."/>
            <person name="Kyrpides N.C."/>
        </authorList>
    </citation>
    <scope>NUCLEOTIDE SEQUENCE [LARGE SCALE GENOMIC DNA]</scope>
    <source>
        <strain evidence="3">ATCC 51767 / DSM 10542 / NCFB 3025 / ST-74</strain>
    </source>
</reference>
<proteinExistence type="predicted"/>
<feature type="region of interest" description="Disordered" evidence="1">
    <location>
        <begin position="1"/>
        <end position="37"/>
    </location>
</feature>
<dbReference type="HOGENOM" id="CLU_1510049_0_0_11"/>
<dbReference type="Proteomes" id="UP000000322">
    <property type="component" value="Chromosome"/>
</dbReference>
<keyword evidence="3" id="KW-1185">Reference proteome</keyword>
<dbReference type="AlphaFoldDB" id="D1BK40"/>
<protein>
    <submittedName>
        <fullName evidence="2">Uncharacterized protein</fullName>
    </submittedName>
</protein>
<gene>
    <name evidence="2" type="ordered locus">Sked_25450</name>
</gene>
<dbReference type="eggNOG" id="ENOG5033WA8">
    <property type="taxonomic scope" value="Bacteria"/>
</dbReference>
<name>D1BK40_SANKS</name>
<dbReference type="KEGG" id="ske:Sked_25450"/>
<accession>D1BK40</accession>
<sequence length="190" mass="20463">MSDEFDDTHAFDGDHEDHDGHDHASHGPDPLPDVDPADLHAAVDQIAAALHEYVDSATGVRAEFGAHEADEDPRVLAVESRLSTLNAALYDLVHERLGMHSDLTGLSWDDDGSTEHSEPGADLEPDSFHLGFLVWPPEGPSDESMDSVLGMVDAGGEAIAQRLSDAGFQVSEWGASRSVPVHFDESEDDE</sequence>
<dbReference type="RefSeq" id="WP_012867518.1">
    <property type="nucleotide sequence ID" value="NC_013521.1"/>
</dbReference>
<evidence type="ECO:0000256" key="1">
    <source>
        <dbReference type="SAM" id="MobiDB-lite"/>
    </source>
</evidence>
<organism evidence="2 3">
    <name type="scientific">Sanguibacter keddieii (strain ATCC 51767 / DSM 10542 / NCFB 3025 / ST-74)</name>
    <dbReference type="NCBI Taxonomy" id="446469"/>
    <lineage>
        <taxon>Bacteria</taxon>
        <taxon>Bacillati</taxon>
        <taxon>Actinomycetota</taxon>
        <taxon>Actinomycetes</taxon>
        <taxon>Micrococcales</taxon>
        <taxon>Sanguibacteraceae</taxon>
        <taxon>Sanguibacter</taxon>
    </lineage>
</organism>
<evidence type="ECO:0000313" key="2">
    <source>
        <dbReference type="EMBL" id="ACZ22449.1"/>
    </source>
</evidence>
<dbReference type="EMBL" id="CP001819">
    <property type="protein sequence ID" value="ACZ22449.1"/>
    <property type="molecule type" value="Genomic_DNA"/>
</dbReference>